<accession>A0ACD5EMK5</accession>
<evidence type="ECO:0000313" key="1">
    <source>
        <dbReference type="EMBL" id="XKM40381.1"/>
    </source>
</evidence>
<name>A0ACD5EMK5_9HYPH</name>
<sequence>MSVHTPGPWKFKTDHLKGDCGIHAEGTGIFAEAFTDIRHAGEGNRTEALANARLIAAAPDLLDALKGLLSSPTHEGWQGEARAAIAKAEGRS</sequence>
<protein>
    <submittedName>
        <fullName evidence="1">Uncharacterized protein</fullName>
    </submittedName>
</protein>
<dbReference type="EMBL" id="CP171853">
    <property type="protein sequence ID" value="XKM40381.1"/>
    <property type="molecule type" value="Genomic_DNA"/>
</dbReference>
<dbReference type="Proteomes" id="UP000078465">
    <property type="component" value="Chromosome"/>
</dbReference>
<evidence type="ECO:0000313" key="2">
    <source>
        <dbReference type="Proteomes" id="UP000078465"/>
    </source>
</evidence>
<reference evidence="1" key="1">
    <citation type="submission" date="2024-10" db="EMBL/GenBank/DDBJ databases">
        <title>Strain of Rhizobium-related bacteria isolated fromm roots of Vavilovia formosa.</title>
        <authorList>
            <person name="Kimeklis A."/>
            <person name="Afonin A."/>
        </authorList>
    </citation>
    <scope>NUCLEOTIDE SEQUENCE</scope>
    <source>
        <strain evidence="1">Vaf-46</strain>
    </source>
</reference>
<gene>
    <name evidence="1" type="ORF">A4U53_031110</name>
</gene>
<proteinExistence type="predicted"/>
<organism evidence="1 2">
    <name type="scientific">Rhizobium ruizarguesonis</name>
    <dbReference type="NCBI Taxonomy" id="2081791"/>
    <lineage>
        <taxon>Bacteria</taxon>
        <taxon>Pseudomonadati</taxon>
        <taxon>Pseudomonadota</taxon>
        <taxon>Alphaproteobacteria</taxon>
        <taxon>Hyphomicrobiales</taxon>
        <taxon>Rhizobiaceae</taxon>
        <taxon>Rhizobium/Agrobacterium group</taxon>
        <taxon>Rhizobium</taxon>
    </lineage>
</organism>